<comment type="similarity">
    <text evidence="1 5">Belongs to the peptidase S8 family.</text>
</comment>
<feature type="chain" id="PRO_5047076365" evidence="6">
    <location>
        <begin position="32"/>
        <end position="943"/>
    </location>
</feature>
<dbReference type="RefSeq" id="WP_261694524.1">
    <property type="nucleotide sequence ID" value="NZ_CP104694.1"/>
</dbReference>
<dbReference type="EMBL" id="CP104694">
    <property type="protein sequence ID" value="UXI67554.1"/>
    <property type="molecule type" value="Genomic_DNA"/>
</dbReference>
<keyword evidence="3" id="KW-0378">Hydrolase</keyword>
<dbReference type="InterPro" id="IPR023828">
    <property type="entry name" value="Peptidase_S8_Ser-AS"/>
</dbReference>
<evidence type="ECO:0000313" key="8">
    <source>
        <dbReference type="EMBL" id="UXI67554.1"/>
    </source>
</evidence>
<dbReference type="Pfam" id="PF00082">
    <property type="entry name" value="Peptidase_S8"/>
    <property type="match status" value="1"/>
</dbReference>
<dbReference type="InterPro" id="IPR036852">
    <property type="entry name" value="Peptidase_S8/S53_dom_sf"/>
</dbReference>
<evidence type="ECO:0000256" key="6">
    <source>
        <dbReference type="SAM" id="SignalP"/>
    </source>
</evidence>
<evidence type="ECO:0000256" key="5">
    <source>
        <dbReference type="PROSITE-ProRule" id="PRU01240"/>
    </source>
</evidence>
<keyword evidence="2" id="KW-0645">Protease</keyword>
<evidence type="ECO:0000256" key="3">
    <source>
        <dbReference type="ARBA" id="ARBA00022801"/>
    </source>
</evidence>
<dbReference type="SUPFAM" id="SSF52743">
    <property type="entry name" value="Subtilisin-like"/>
    <property type="match status" value="1"/>
</dbReference>
<keyword evidence="4" id="KW-0720">Serine protease</keyword>
<accession>A0ABY6BCU3</accession>
<dbReference type="PROSITE" id="PS00138">
    <property type="entry name" value="SUBTILASE_SER"/>
    <property type="match status" value="1"/>
</dbReference>
<proteinExistence type="inferred from homology"/>
<feature type="domain" description="Peptidase S8/S53" evidence="7">
    <location>
        <begin position="344"/>
        <end position="575"/>
    </location>
</feature>
<reference evidence="8" key="1">
    <citation type="submission" date="2022-09" db="EMBL/GenBank/DDBJ databases">
        <title>Tahibacter sp. nov., isolated from a fresh water.</title>
        <authorList>
            <person name="Baek J.H."/>
            <person name="Lee J.K."/>
            <person name="Kim J.M."/>
            <person name="Jeon C.O."/>
        </authorList>
    </citation>
    <scope>NUCLEOTIDE SEQUENCE</scope>
    <source>
        <strain evidence="8">W38</strain>
    </source>
</reference>
<evidence type="ECO:0000259" key="7">
    <source>
        <dbReference type="Pfam" id="PF00082"/>
    </source>
</evidence>
<dbReference type="InterPro" id="IPR000209">
    <property type="entry name" value="Peptidase_S8/S53_dom"/>
</dbReference>
<organism evidence="8 9">
    <name type="scientific">Tahibacter amnicola</name>
    <dbReference type="NCBI Taxonomy" id="2976241"/>
    <lineage>
        <taxon>Bacteria</taxon>
        <taxon>Pseudomonadati</taxon>
        <taxon>Pseudomonadota</taxon>
        <taxon>Gammaproteobacteria</taxon>
        <taxon>Lysobacterales</taxon>
        <taxon>Rhodanobacteraceae</taxon>
        <taxon>Tahibacter</taxon>
    </lineage>
</organism>
<name>A0ABY6BCU3_9GAMM</name>
<evidence type="ECO:0000256" key="1">
    <source>
        <dbReference type="ARBA" id="ARBA00011073"/>
    </source>
</evidence>
<dbReference type="InterPro" id="IPR015500">
    <property type="entry name" value="Peptidase_S8_subtilisin-rel"/>
</dbReference>
<dbReference type="PANTHER" id="PTHR43806:SF11">
    <property type="entry name" value="CEREVISIN-RELATED"/>
    <property type="match status" value="1"/>
</dbReference>
<dbReference type="PRINTS" id="PR00723">
    <property type="entry name" value="SUBTILISIN"/>
</dbReference>
<dbReference type="PROSITE" id="PS51892">
    <property type="entry name" value="SUBTILASE"/>
    <property type="match status" value="1"/>
</dbReference>
<comment type="caution">
    <text evidence="5">Lacks conserved residue(s) required for the propagation of feature annotation.</text>
</comment>
<evidence type="ECO:0000256" key="2">
    <source>
        <dbReference type="ARBA" id="ARBA00022670"/>
    </source>
</evidence>
<sequence length="943" mass="99729">MNTRGKKFLRINPLCAALSATLCVASSMAVAAGGPAGILAQRTGIDASDIVDAESNEARLLDGSQLQEIKGVNRRDGSTVYAAFRNGMPVDARQAKREAAQFWRSVHGAQTPNTVKRAASLKKGERIAVDVWYLADVPKEWAVLAQATSPSEKQLASLSELRESEKVRTAVAASRGKVEAVALATVPSDLMTGKASANLVVEKEKGSVAEFAIDAAQQDYSRTALAAAAQADRDHRATLRALLAPTRERLLARLRAEKLTIKHASDLVPSVVVEVDAAALARLSRWTEIDSIDVMPTRFGDDLGNARPSQNITPIADVGYTGNGVTVSVTEGGRVFDDNPFLTVAQTQDDDETASGHATGVAGIIASRHGTHRGIAPDAAIVSANGDYPDRLDWGSDNARVLNHSFFADDDSTQSFNSGDRRLDYISRFLNDLAVKSAGNVGNGCSNNGFTSDFVTSPGKGYNTLTVGNYDDNNNLTWTSDMMSNCSSFGNPRGDGATGNHEKPEVAAVGTTITSTLVSSDAASAVGGIGSGTSFAAPMVSGLAAALIEADPDLDDKPAALKAILMAGALHNIEGSSRLSGVDGAGGITGTASAAIVERGHWSHETVNGDSFPRTWYVLAKKGERVRFVMHWQSSPLLPFIADSLPGDLDLRAYRGDGTTLVASSTSTPNPFEIVEFTAPETDIYVVKGTLFGEWEGVSTHMAAAWWSGVNRITDGSWYTRSTPTPLGDHFDLHPAEMGVSTNWRGVAIRPNSGDYDLRLYSSSWFADPNGRQQIAASSYGGTGVDFIVVDGNHWPAGETEHYRMTRFSGSGSVQLGASHPGVTFSALGNGTYGPYSLNSIRALEVFDIQFAANSTRTIKIIPAAGNEAADFGVALYRSNAADSASLAQRRSQAVKSADATGAGGSEQISYTYDGATSDYLGLAVFNKTYNDAASFYVQISTP</sequence>
<evidence type="ECO:0000313" key="9">
    <source>
        <dbReference type="Proteomes" id="UP001064632"/>
    </source>
</evidence>
<keyword evidence="6" id="KW-0732">Signal</keyword>
<gene>
    <name evidence="8" type="ORF">N4264_22905</name>
</gene>
<protein>
    <submittedName>
        <fullName evidence="8">S8 family serine peptidase</fullName>
    </submittedName>
</protein>
<feature type="signal peptide" evidence="6">
    <location>
        <begin position="1"/>
        <end position="31"/>
    </location>
</feature>
<evidence type="ECO:0000256" key="4">
    <source>
        <dbReference type="ARBA" id="ARBA00022825"/>
    </source>
</evidence>
<keyword evidence="9" id="KW-1185">Reference proteome</keyword>
<dbReference type="Proteomes" id="UP001064632">
    <property type="component" value="Chromosome"/>
</dbReference>
<dbReference type="InterPro" id="IPR050131">
    <property type="entry name" value="Peptidase_S8_subtilisin-like"/>
</dbReference>
<dbReference type="PANTHER" id="PTHR43806">
    <property type="entry name" value="PEPTIDASE S8"/>
    <property type="match status" value="1"/>
</dbReference>
<dbReference type="Gene3D" id="3.40.50.200">
    <property type="entry name" value="Peptidase S8/S53 domain"/>
    <property type="match status" value="1"/>
</dbReference>